<dbReference type="GO" id="GO:0006360">
    <property type="term" value="P:transcription by RNA polymerase I"/>
    <property type="evidence" value="ECO:0007669"/>
    <property type="project" value="InterPro"/>
</dbReference>
<dbReference type="Proteomes" id="UP000761534">
    <property type="component" value="Unassembled WGS sequence"/>
</dbReference>
<feature type="compositionally biased region" description="Basic and acidic residues" evidence="1">
    <location>
        <begin position="1"/>
        <end position="10"/>
    </location>
</feature>
<name>A0A642UDA3_9ASCO</name>
<dbReference type="EMBL" id="SWFS01000571">
    <property type="protein sequence ID" value="KAA8897044.1"/>
    <property type="molecule type" value="Genomic_DNA"/>
</dbReference>
<evidence type="ECO:0000313" key="2">
    <source>
        <dbReference type="EMBL" id="KAA8897044.1"/>
    </source>
</evidence>
<dbReference type="VEuPathDB" id="FungiDB:TRICI_006806"/>
<dbReference type="OrthoDB" id="2565191at2759"/>
<evidence type="ECO:0000313" key="3">
    <source>
        <dbReference type="Proteomes" id="UP000761534"/>
    </source>
</evidence>
<proteinExistence type="predicted"/>
<dbReference type="Pfam" id="PF05234">
    <property type="entry name" value="UAF_Rrn10"/>
    <property type="match status" value="1"/>
</dbReference>
<dbReference type="PANTHER" id="PTHR28054:SF1">
    <property type="entry name" value="RNA POLYMERASE I-SPECIFIC TRANSCRIPTION INITIATION FACTOR RRN10"/>
    <property type="match status" value="1"/>
</dbReference>
<organism evidence="2 3">
    <name type="scientific">Trichomonascus ciferrii</name>
    <dbReference type="NCBI Taxonomy" id="44093"/>
    <lineage>
        <taxon>Eukaryota</taxon>
        <taxon>Fungi</taxon>
        <taxon>Dikarya</taxon>
        <taxon>Ascomycota</taxon>
        <taxon>Saccharomycotina</taxon>
        <taxon>Dipodascomycetes</taxon>
        <taxon>Dipodascales</taxon>
        <taxon>Trichomonascaceae</taxon>
        <taxon>Trichomonascus</taxon>
        <taxon>Trichomonascus ciferrii complex</taxon>
    </lineage>
</organism>
<keyword evidence="3" id="KW-1185">Reference proteome</keyword>
<feature type="compositionally biased region" description="Polar residues" evidence="1">
    <location>
        <begin position="171"/>
        <end position="185"/>
    </location>
</feature>
<feature type="region of interest" description="Disordered" evidence="1">
    <location>
        <begin position="1"/>
        <end position="27"/>
    </location>
</feature>
<dbReference type="InterPro" id="IPR022793">
    <property type="entry name" value="Rrn10"/>
</dbReference>
<dbReference type="PANTHER" id="PTHR28054">
    <property type="entry name" value="RNA POLYMERASE I-SPECIFIC TRANSCRIPTION INITIATION FACTOR RRN10"/>
    <property type="match status" value="1"/>
</dbReference>
<comment type="caution">
    <text evidence="2">The sequence shown here is derived from an EMBL/GenBank/DDBJ whole genome shotgun (WGS) entry which is preliminary data.</text>
</comment>
<accession>A0A642UDA3</accession>
<feature type="region of interest" description="Disordered" evidence="1">
    <location>
        <begin position="150"/>
        <end position="194"/>
    </location>
</feature>
<evidence type="ECO:0000256" key="1">
    <source>
        <dbReference type="SAM" id="MobiDB-lite"/>
    </source>
</evidence>
<protein>
    <submittedName>
        <fullName evidence="2">Uncharacterized protein</fullName>
    </submittedName>
</protein>
<feature type="compositionally biased region" description="Acidic residues" evidence="1">
    <location>
        <begin position="11"/>
        <end position="23"/>
    </location>
</feature>
<reference evidence="2" key="1">
    <citation type="journal article" date="2019" name="G3 (Bethesda)">
        <title>Genome Assemblies of Two Rare Opportunistic Yeast Pathogens: Diutina rugosa (syn. Candida rugosa) and Trichomonascus ciferrii (syn. Candida ciferrii).</title>
        <authorList>
            <person name="Mixao V."/>
            <person name="Saus E."/>
            <person name="Hansen A.P."/>
            <person name="Lass-Florl C."/>
            <person name="Gabaldon T."/>
        </authorList>
    </citation>
    <scope>NUCLEOTIDE SEQUENCE</scope>
    <source>
        <strain evidence="2">CBS 4856</strain>
    </source>
</reference>
<gene>
    <name evidence="2" type="ORF">TRICI_006806</name>
</gene>
<dbReference type="AlphaFoldDB" id="A0A642UDA3"/>
<sequence>MRKRMRREETPDTGDDESSEEEVVGNSKRWKTVYDGVAGRLKNHEGQRRDEWRDDDDVSPNRKLLAPDDYLLRLPNAPEEGIPVEYHPDLPSSDLLKAVHLYAAEYYKERGLWQGYRSMDETALIGVGVLLEEYIRDLLGPNGCEFYAMAKDTNDEEEEEDNDDEEQQQNGTQEASQDPTNTHSQETVHDEESP</sequence>
<feature type="compositionally biased region" description="Acidic residues" evidence="1">
    <location>
        <begin position="154"/>
        <end position="167"/>
    </location>
</feature>